<evidence type="ECO:0000313" key="2">
    <source>
        <dbReference type="Proteomes" id="UP000634919"/>
    </source>
</evidence>
<keyword evidence="2" id="KW-1185">Reference proteome</keyword>
<gene>
    <name evidence="1" type="ORF">H9646_17785</name>
</gene>
<evidence type="ECO:0000313" key="1">
    <source>
        <dbReference type="EMBL" id="MBD7962323.1"/>
    </source>
</evidence>
<name>A0ABR8SFZ2_9BURK</name>
<protein>
    <submittedName>
        <fullName evidence="1">Uncharacterized protein</fullName>
    </submittedName>
</protein>
<reference evidence="1 2" key="1">
    <citation type="submission" date="2020-08" db="EMBL/GenBank/DDBJ databases">
        <title>A Genomic Blueprint of the Chicken Gut Microbiome.</title>
        <authorList>
            <person name="Gilroy R."/>
            <person name="Ravi A."/>
            <person name="Getino M."/>
            <person name="Pursley I."/>
            <person name="Horton D.L."/>
            <person name="Alikhan N.-F."/>
            <person name="Baker D."/>
            <person name="Gharbi K."/>
            <person name="Hall N."/>
            <person name="Watson M."/>
            <person name="Adriaenssens E.M."/>
            <person name="Foster-Nyarko E."/>
            <person name="Jarju S."/>
            <person name="Secka A."/>
            <person name="Antonio M."/>
            <person name="Oren A."/>
            <person name="Chaudhuri R."/>
            <person name="La Ragione R.M."/>
            <person name="Hildebrand F."/>
            <person name="Pallen M.J."/>
        </authorList>
    </citation>
    <scope>NUCLEOTIDE SEQUENCE [LARGE SCALE GENOMIC DNA]</scope>
    <source>
        <strain evidence="1 2">Sa2CVA6</strain>
    </source>
</reference>
<organism evidence="1 2">
    <name type="scientific">Comamonas avium</name>
    <dbReference type="NCBI Taxonomy" id="2762231"/>
    <lineage>
        <taxon>Bacteria</taxon>
        <taxon>Pseudomonadati</taxon>
        <taxon>Pseudomonadota</taxon>
        <taxon>Betaproteobacteria</taxon>
        <taxon>Burkholderiales</taxon>
        <taxon>Comamonadaceae</taxon>
        <taxon>Comamonas</taxon>
    </lineage>
</organism>
<dbReference type="Proteomes" id="UP000634919">
    <property type="component" value="Unassembled WGS sequence"/>
</dbReference>
<comment type="caution">
    <text evidence="1">The sequence shown here is derived from an EMBL/GenBank/DDBJ whole genome shotgun (WGS) entry which is preliminary data.</text>
</comment>
<accession>A0ABR8SFZ2</accession>
<proteinExistence type="predicted"/>
<sequence>MQAEPFQQRVNRWVVECFGETIANDTTERNHRFLEEALELVQSLGCTRSEVMQLVDYVFARSAGEPSQEVGGVTVTLASLCSASNLDMQNAAEVELHRISDPVITNKIRAKHAAKPKYAPHAS</sequence>
<dbReference type="EMBL" id="JACSQK010000011">
    <property type="protein sequence ID" value="MBD7962323.1"/>
    <property type="molecule type" value="Genomic_DNA"/>
</dbReference>